<dbReference type="Gene3D" id="3.90.740.10">
    <property type="entry name" value="Valyl/Leucyl/Isoleucyl-tRNA synthetase, editing domain"/>
    <property type="match status" value="1"/>
</dbReference>
<keyword evidence="5" id="KW-0030">Aminoacyl-tRNA synthetase</keyword>
<accession>A0A0G0D0M2</accession>
<evidence type="ECO:0000256" key="2">
    <source>
        <dbReference type="ARBA" id="ARBA00022741"/>
    </source>
</evidence>
<reference evidence="6 7" key="1">
    <citation type="journal article" date="2015" name="Nature">
        <title>rRNA introns, odd ribosomes, and small enigmatic genomes across a large radiation of phyla.</title>
        <authorList>
            <person name="Brown C.T."/>
            <person name="Hug L.A."/>
            <person name="Thomas B.C."/>
            <person name="Sharon I."/>
            <person name="Castelle C.J."/>
            <person name="Singh A."/>
            <person name="Wilkins M.J."/>
            <person name="Williams K.H."/>
            <person name="Banfield J.F."/>
        </authorList>
    </citation>
    <scope>NUCLEOTIDE SEQUENCE [LARGE SCALE GENOMIC DNA]</scope>
</reference>
<dbReference type="InterPro" id="IPR009008">
    <property type="entry name" value="Val/Leu/Ile-tRNA-synth_edit"/>
</dbReference>
<sequence length="74" mass="8281">MILAKARLSIITEPYEVIEEMKGKDLIGLEYEPLFPYLSETISKSEKPKLEKAFKVYGADFVTTEDGTGVVHTA</sequence>
<keyword evidence="4" id="KW-0648">Protein biosynthesis</keyword>
<evidence type="ECO:0000256" key="5">
    <source>
        <dbReference type="ARBA" id="ARBA00023146"/>
    </source>
</evidence>
<dbReference type="Proteomes" id="UP000034798">
    <property type="component" value="Unassembled WGS sequence"/>
</dbReference>
<dbReference type="GO" id="GO:0002161">
    <property type="term" value="F:aminoacyl-tRNA deacylase activity"/>
    <property type="evidence" value="ECO:0007669"/>
    <property type="project" value="InterPro"/>
</dbReference>
<comment type="caution">
    <text evidence="6">The sequence shown here is derived from an EMBL/GenBank/DDBJ whole genome shotgun (WGS) entry which is preliminary data.</text>
</comment>
<dbReference type="AlphaFoldDB" id="A0A0G0D0M2"/>
<gene>
    <name evidence="6" type="ORF">UR91_C0034G0015</name>
</gene>
<evidence type="ECO:0000256" key="4">
    <source>
        <dbReference type="ARBA" id="ARBA00022917"/>
    </source>
</evidence>
<evidence type="ECO:0000313" key="7">
    <source>
        <dbReference type="Proteomes" id="UP000034798"/>
    </source>
</evidence>
<feature type="non-terminal residue" evidence="6">
    <location>
        <position position="74"/>
    </location>
</feature>
<dbReference type="GO" id="GO:0006428">
    <property type="term" value="P:isoleucyl-tRNA aminoacylation"/>
    <property type="evidence" value="ECO:0007669"/>
    <property type="project" value="TreeGrafter"/>
</dbReference>
<evidence type="ECO:0000256" key="3">
    <source>
        <dbReference type="ARBA" id="ARBA00022840"/>
    </source>
</evidence>
<dbReference type="GO" id="GO:0004822">
    <property type="term" value="F:isoleucine-tRNA ligase activity"/>
    <property type="evidence" value="ECO:0007669"/>
    <property type="project" value="InterPro"/>
</dbReference>
<proteinExistence type="predicted"/>
<keyword evidence="2" id="KW-0547">Nucleotide-binding</keyword>
<evidence type="ECO:0000256" key="1">
    <source>
        <dbReference type="ARBA" id="ARBA00022598"/>
    </source>
</evidence>
<evidence type="ECO:0000313" key="6">
    <source>
        <dbReference type="EMBL" id="KKP87854.1"/>
    </source>
</evidence>
<dbReference type="PANTHER" id="PTHR42780">
    <property type="entry name" value="SOLEUCYL-TRNA SYNTHETASE"/>
    <property type="match status" value="1"/>
</dbReference>
<keyword evidence="1 6" id="KW-0436">Ligase</keyword>
<dbReference type="PANTHER" id="PTHR42780:SF1">
    <property type="entry name" value="ISOLEUCINE--TRNA LIGASE, CYTOPLASMIC"/>
    <property type="match status" value="1"/>
</dbReference>
<protein>
    <submittedName>
        <fullName evidence="6">Isoleucine-tRNA ligase</fullName>
    </submittedName>
</protein>
<keyword evidence="3" id="KW-0067">ATP-binding</keyword>
<dbReference type="InterPro" id="IPR023586">
    <property type="entry name" value="Ile-tRNA-ligase_type2"/>
</dbReference>
<dbReference type="EMBL" id="LBQZ01000034">
    <property type="protein sequence ID" value="KKP87854.1"/>
    <property type="molecule type" value="Genomic_DNA"/>
</dbReference>
<dbReference type="GO" id="GO:0005524">
    <property type="term" value="F:ATP binding"/>
    <property type="evidence" value="ECO:0007669"/>
    <property type="project" value="UniProtKB-KW"/>
</dbReference>
<dbReference type="SUPFAM" id="SSF50677">
    <property type="entry name" value="ValRS/IleRS/LeuRS editing domain"/>
    <property type="match status" value="1"/>
</dbReference>
<organism evidence="6 7">
    <name type="scientific">Candidatus Nomurabacteria bacterium GW2011_GWC2_35_8</name>
    <dbReference type="NCBI Taxonomy" id="1618752"/>
    <lineage>
        <taxon>Bacteria</taxon>
        <taxon>Candidatus Nomuraibacteriota</taxon>
    </lineage>
</organism>
<name>A0A0G0D0M2_9BACT</name>